<gene>
    <name evidence="1" type="ORF">JE024_25005</name>
</gene>
<proteinExistence type="predicted"/>
<protein>
    <recommendedName>
        <fullName evidence="3">DUF2256 domain-containing protein</fullName>
    </recommendedName>
</protein>
<evidence type="ECO:0000313" key="2">
    <source>
        <dbReference type="Proteomes" id="UP000664109"/>
    </source>
</evidence>
<dbReference type="EMBL" id="JAFEJA010000001">
    <property type="protein sequence ID" value="MBM9621934.1"/>
    <property type="molecule type" value="Genomic_DNA"/>
</dbReference>
<evidence type="ECO:0008006" key="3">
    <source>
        <dbReference type="Google" id="ProtNLM"/>
    </source>
</evidence>
<evidence type="ECO:0000313" key="1">
    <source>
        <dbReference type="EMBL" id="MBM9621934.1"/>
    </source>
</evidence>
<name>A0ABS2UWS3_9ACTN</name>
<comment type="caution">
    <text evidence="1">The sequence shown here is derived from an EMBL/GenBank/DDBJ whole genome shotgun (WGS) entry which is preliminary data.</text>
</comment>
<dbReference type="Proteomes" id="UP000664109">
    <property type="component" value="Unassembled WGS sequence"/>
</dbReference>
<organism evidence="1 2">
    <name type="scientific">Streptomyces zhihengii</name>
    <dbReference type="NCBI Taxonomy" id="1818004"/>
    <lineage>
        <taxon>Bacteria</taxon>
        <taxon>Bacillati</taxon>
        <taxon>Actinomycetota</taxon>
        <taxon>Actinomycetes</taxon>
        <taxon>Kitasatosporales</taxon>
        <taxon>Streptomycetaceae</taxon>
        <taxon>Streptomyces</taxon>
    </lineage>
</organism>
<keyword evidence="2" id="KW-1185">Reference proteome</keyword>
<accession>A0ABS2UWS3</accession>
<reference evidence="1 2" key="1">
    <citation type="journal article" date="2016" name="Arch. Microbiol.">
        <title>Streptomyces zhihengii sp. nov., isolated from rhizospheric soil of Psammosilene tunicoides.</title>
        <authorList>
            <person name="Huang M.J."/>
            <person name="Fei J.J."/>
            <person name="Salam N."/>
            <person name="Kim C.J."/>
            <person name="Hozzein W.N."/>
            <person name="Xiao M."/>
            <person name="Huang H.Q."/>
            <person name="Li W.J."/>
        </authorList>
    </citation>
    <scope>NUCLEOTIDE SEQUENCE [LARGE SCALE GENOMIC DNA]</scope>
    <source>
        <strain evidence="1 2">YIM T102</strain>
    </source>
</reference>
<sequence>MTTAVRTKPCRWCKRRLEQRRWWRPKRYCGHWHAAKYWTAQLFDMI</sequence>
<dbReference type="RefSeq" id="WP_205375737.1">
    <property type="nucleotide sequence ID" value="NZ_JAFEJA010000001.1"/>
</dbReference>